<dbReference type="Proteomes" id="UP000245462">
    <property type="component" value="Unassembled WGS sequence"/>
</dbReference>
<dbReference type="InterPro" id="IPR013785">
    <property type="entry name" value="Aldolase_TIM"/>
</dbReference>
<evidence type="ECO:0000256" key="2">
    <source>
        <dbReference type="ARBA" id="ARBA00022679"/>
    </source>
</evidence>
<sequence>MQYRDFIPLVFPSELHTFVIAGPCSAESEEQVMTTARSLRDEAGVRIFRAGLWKPRTLPGCFEGVGEAGLPWLMRVQDELGMQVATEVATREHVELALKAGIKMLWLGARTTSNPFAVQEIADTIGKNDAVTVLVKNPISPDLDLWTGALERLRQSGVERIGAVHRGFSTYAAKTFRNPPHWQIPFDLKRRFPSLTVLCDPSHISGRREWIETLCRQAMEMNFDGLIVESHCRPDEALSDAAQQITPQTLATILHRLSVPRRQLGEQDEELLSWRMQIDQIDEGILEMLARRMQVADQIGRFKKEHNIAVVQSMRYEQLQRHRAVTAQLLGMDEAFVSELFSRIHEESVRLQTFDNSSPQTDEPTP</sequence>
<dbReference type="EC" id="5.4.99.5" evidence="1"/>
<accession>A0A2U1FMK5</accession>
<dbReference type="GO" id="GO:0046417">
    <property type="term" value="P:chorismate metabolic process"/>
    <property type="evidence" value="ECO:0007669"/>
    <property type="project" value="InterPro"/>
</dbReference>
<keyword evidence="5" id="KW-1185">Reference proteome</keyword>
<evidence type="ECO:0000313" key="4">
    <source>
        <dbReference type="EMBL" id="PVZ13418.1"/>
    </source>
</evidence>
<evidence type="ECO:0000259" key="3">
    <source>
        <dbReference type="PROSITE" id="PS51168"/>
    </source>
</evidence>
<dbReference type="InterPro" id="IPR036979">
    <property type="entry name" value="CM_dom_sf"/>
</dbReference>
<dbReference type="RefSeq" id="WP_116678724.1">
    <property type="nucleotide sequence ID" value="NZ_QEKY01000003.1"/>
</dbReference>
<dbReference type="GO" id="GO:0016740">
    <property type="term" value="F:transferase activity"/>
    <property type="evidence" value="ECO:0007669"/>
    <property type="project" value="UniProtKB-KW"/>
</dbReference>
<dbReference type="Pfam" id="PF00793">
    <property type="entry name" value="DAHP_synth_1"/>
    <property type="match status" value="1"/>
</dbReference>
<dbReference type="Gene3D" id="1.20.59.10">
    <property type="entry name" value="Chorismate mutase"/>
    <property type="match status" value="1"/>
</dbReference>
<dbReference type="OrthoDB" id="9780456at2"/>
<dbReference type="Gene3D" id="3.20.20.70">
    <property type="entry name" value="Aldolase class I"/>
    <property type="match status" value="1"/>
</dbReference>
<dbReference type="PANTHER" id="PTHR43018">
    <property type="entry name" value="PHOSPHO-2-DEHYDRO-3-DEOXYHEPTONATE ALDOLASE"/>
    <property type="match status" value="1"/>
</dbReference>
<proteinExistence type="predicted"/>
<protein>
    <recommendedName>
        <fullName evidence="1">chorismate mutase</fullName>
        <ecNumber evidence="1">5.4.99.5</ecNumber>
    </recommendedName>
</protein>
<dbReference type="InterPro" id="IPR052899">
    <property type="entry name" value="Class-I_DAHP_synthase"/>
</dbReference>
<comment type="caution">
    <text evidence="4">The sequence shown here is derived from an EMBL/GenBank/DDBJ whole genome shotgun (WGS) entry which is preliminary data.</text>
</comment>
<dbReference type="InterPro" id="IPR036263">
    <property type="entry name" value="Chorismate_II_sf"/>
</dbReference>
<dbReference type="PROSITE" id="PS51168">
    <property type="entry name" value="CHORISMATE_MUT_2"/>
    <property type="match status" value="1"/>
</dbReference>
<feature type="domain" description="Chorismate mutase" evidence="3">
    <location>
        <begin position="265"/>
        <end position="356"/>
    </location>
</feature>
<dbReference type="SMART" id="SM00830">
    <property type="entry name" value="CM_2"/>
    <property type="match status" value="1"/>
</dbReference>
<dbReference type="SUPFAM" id="SSF51569">
    <property type="entry name" value="Aldolase"/>
    <property type="match status" value="1"/>
</dbReference>
<evidence type="ECO:0000313" key="5">
    <source>
        <dbReference type="Proteomes" id="UP000245462"/>
    </source>
</evidence>
<dbReference type="PANTHER" id="PTHR43018:SF1">
    <property type="entry name" value="PROTEIN AROA(G)"/>
    <property type="match status" value="1"/>
</dbReference>
<name>A0A2U1FMK5_9PORP</name>
<evidence type="ECO:0000256" key="1">
    <source>
        <dbReference type="ARBA" id="ARBA00012404"/>
    </source>
</evidence>
<reference evidence="4 5" key="1">
    <citation type="submission" date="2018-04" db="EMBL/GenBank/DDBJ databases">
        <title>Genomic Encyclopedia of Type Strains, Phase IV (KMG-IV): sequencing the most valuable type-strain genomes for metagenomic binning, comparative biology and taxonomic classification.</title>
        <authorList>
            <person name="Goeker M."/>
        </authorList>
    </citation>
    <scope>NUCLEOTIDE SEQUENCE [LARGE SCALE GENOMIC DNA]</scope>
    <source>
        <strain evidence="4 5">DSM 28520</strain>
    </source>
</reference>
<dbReference type="EMBL" id="QEKY01000003">
    <property type="protein sequence ID" value="PVZ13418.1"/>
    <property type="molecule type" value="Genomic_DNA"/>
</dbReference>
<dbReference type="GeneID" id="94550176"/>
<keyword evidence="2" id="KW-0808">Transferase</keyword>
<dbReference type="InterPro" id="IPR006218">
    <property type="entry name" value="DAHP1/KDSA"/>
</dbReference>
<organism evidence="4 5">
    <name type="scientific">Porphyromonas loveana</name>
    <dbReference type="NCBI Taxonomy" id="1884669"/>
    <lineage>
        <taxon>Bacteria</taxon>
        <taxon>Pseudomonadati</taxon>
        <taxon>Bacteroidota</taxon>
        <taxon>Bacteroidia</taxon>
        <taxon>Bacteroidales</taxon>
        <taxon>Porphyromonadaceae</taxon>
        <taxon>Porphyromonas</taxon>
    </lineage>
</organism>
<dbReference type="InterPro" id="IPR002701">
    <property type="entry name" value="CM_II_prokaryot"/>
</dbReference>
<gene>
    <name evidence="4" type="ORF">C7382_103114</name>
</gene>
<dbReference type="GO" id="GO:0004106">
    <property type="term" value="F:chorismate mutase activity"/>
    <property type="evidence" value="ECO:0007669"/>
    <property type="project" value="UniProtKB-EC"/>
</dbReference>
<dbReference type="SUPFAM" id="SSF48600">
    <property type="entry name" value="Chorismate mutase II"/>
    <property type="match status" value="1"/>
</dbReference>
<dbReference type="AlphaFoldDB" id="A0A2U1FMK5"/>
<dbReference type="Pfam" id="PF01817">
    <property type="entry name" value="CM_2"/>
    <property type="match status" value="1"/>
</dbReference>